<dbReference type="InterPro" id="IPR018461">
    <property type="entry name" value="Na/H_Antiport_NhaC-like_C"/>
</dbReference>
<accession>A0A3B1BE44</accession>
<proteinExistence type="inferred from homology"/>
<feature type="transmembrane region" description="Helical" evidence="9">
    <location>
        <begin position="85"/>
        <end position="115"/>
    </location>
</feature>
<evidence type="ECO:0000256" key="2">
    <source>
        <dbReference type="ARBA" id="ARBA00022448"/>
    </source>
</evidence>
<feature type="domain" description="Na+/H+ antiporter NhaC-like C-terminal" evidence="10">
    <location>
        <begin position="173"/>
        <end position="478"/>
    </location>
</feature>
<reference evidence="11" key="1">
    <citation type="submission" date="2018-06" db="EMBL/GenBank/DDBJ databases">
        <authorList>
            <person name="Zhirakovskaya E."/>
        </authorList>
    </citation>
    <scope>NUCLEOTIDE SEQUENCE</scope>
</reference>
<dbReference type="EMBL" id="UOFW01000244">
    <property type="protein sequence ID" value="VAX08680.1"/>
    <property type="molecule type" value="Genomic_DNA"/>
</dbReference>
<evidence type="ECO:0000256" key="7">
    <source>
        <dbReference type="ARBA" id="ARBA00023136"/>
    </source>
</evidence>
<feature type="transmembrane region" description="Helical" evidence="9">
    <location>
        <begin position="205"/>
        <end position="226"/>
    </location>
</feature>
<gene>
    <name evidence="11" type="ORF">MNBD_ALPHA03-241</name>
</gene>
<dbReference type="InterPro" id="IPR004770">
    <property type="entry name" value="Na/H_antiport_NhaC"/>
</dbReference>
<feature type="transmembrane region" description="Helical" evidence="9">
    <location>
        <begin position="150"/>
        <end position="176"/>
    </location>
</feature>
<evidence type="ECO:0000256" key="3">
    <source>
        <dbReference type="ARBA" id="ARBA00022449"/>
    </source>
</evidence>
<protein>
    <submittedName>
        <fullName evidence="11">Na+/H+ antiporter NhaC</fullName>
    </submittedName>
</protein>
<feature type="transmembrane region" description="Helical" evidence="9">
    <location>
        <begin position="121"/>
        <end position="138"/>
    </location>
</feature>
<evidence type="ECO:0000256" key="1">
    <source>
        <dbReference type="ARBA" id="ARBA00004651"/>
    </source>
</evidence>
<dbReference type="GO" id="GO:0015297">
    <property type="term" value="F:antiporter activity"/>
    <property type="evidence" value="ECO:0007669"/>
    <property type="project" value="UniProtKB-KW"/>
</dbReference>
<evidence type="ECO:0000256" key="5">
    <source>
        <dbReference type="ARBA" id="ARBA00022692"/>
    </source>
</evidence>
<dbReference type="PANTHER" id="PTHR33451:SF3">
    <property type="entry name" value="MALATE-2H(+)_NA(+)-LACTATE ANTIPORTER"/>
    <property type="match status" value="1"/>
</dbReference>
<feature type="transmembrane region" description="Helical" evidence="9">
    <location>
        <begin position="377"/>
        <end position="406"/>
    </location>
</feature>
<evidence type="ECO:0000256" key="4">
    <source>
        <dbReference type="ARBA" id="ARBA00022475"/>
    </source>
</evidence>
<feature type="transmembrane region" description="Helical" evidence="9">
    <location>
        <begin position="247"/>
        <end position="265"/>
    </location>
</feature>
<sequence length="494" mass="53194">MSQAKGPNNQKSDYRVSLLESLIPVGALVILLILSVSIYGDNTQAGSSQMSLLISGGIALLIGWKNGFSWGEIESAISHGISHTVNAMLILLMVGALIGTWILSGTVPAMIYYGLQTLNPNFFYVTACLLCAGTAISIGSSWSTAGTIGVGLMGISSGLGLSPEITAGAIISGAYFGDKMSPLSDTTNLASAVAGSELFSHIGHMFWTTFPAIVISLLLFLLIGLYSEIPPLENNIQDQLDLLDQNFHIGIYLLIPMAVVFYMAYKKLPAFPTIMTGALIGGLFAVVFQQDIILKFVNGDQVGFLNMFDGVWRALFGGYVSDTGDDALDKLLSRGGMSSMLNAIWLIICAITFGSILEKLGMLKRIIDSTLTLAQSTGSLILTTVLTAFGVNMLTADQYISIVLPGRMFRLEYKRRNLAAKNLSRSLEDGGTVTSVLIPWNICAVYMSGTLGISPYLFIPFCFFNILCPVMSIIYGYIDFKIERLDKQQAATAE</sequence>
<keyword evidence="2" id="KW-0813">Transport</keyword>
<feature type="transmembrane region" description="Helical" evidence="9">
    <location>
        <begin position="271"/>
        <end position="288"/>
    </location>
</feature>
<name>A0A3B1BE44_9ZZZZ</name>
<feature type="transmembrane region" description="Helical" evidence="9">
    <location>
        <begin position="21"/>
        <end position="40"/>
    </location>
</feature>
<dbReference type="GO" id="GO:0005886">
    <property type="term" value="C:plasma membrane"/>
    <property type="evidence" value="ECO:0007669"/>
    <property type="project" value="UniProtKB-SubCell"/>
</dbReference>
<dbReference type="Pfam" id="PF03553">
    <property type="entry name" value="Na_H_antiporter"/>
    <property type="match status" value="1"/>
</dbReference>
<comment type="subcellular location">
    <subcellularLocation>
        <location evidence="1">Cell membrane</location>
        <topology evidence="1">Multi-pass membrane protein</topology>
    </subcellularLocation>
</comment>
<dbReference type="InterPro" id="IPR052180">
    <property type="entry name" value="NhaC_Na-H+_Antiporter"/>
</dbReference>
<dbReference type="NCBIfam" id="TIGR00931">
    <property type="entry name" value="antiport_nhaC"/>
    <property type="match status" value="1"/>
</dbReference>
<evidence type="ECO:0000256" key="8">
    <source>
        <dbReference type="ARBA" id="ARBA00038435"/>
    </source>
</evidence>
<comment type="similarity">
    <text evidence="8">Belongs to the NhaC Na(+)/H(+) (TC 2.A.35) antiporter family.</text>
</comment>
<keyword evidence="4" id="KW-1003">Cell membrane</keyword>
<dbReference type="PANTHER" id="PTHR33451">
    <property type="entry name" value="MALATE-2H(+)/NA(+)-LACTATE ANTIPORTER"/>
    <property type="match status" value="1"/>
</dbReference>
<evidence type="ECO:0000256" key="9">
    <source>
        <dbReference type="SAM" id="Phobius"/>
    </source>
</evidence>
<feature type="transmembrane region" description="Helical" evidence="9">
    <location>
        <begin position="340"/>
        <end position="357"/>
    </location>
</feature>
<keyword evidence="3" id="KW-0050">Antiport</keyword>
<evidence type="ECO:0000313" key="11">
    <source>
        <dbReference type="EMBL" id="VAX08680.1"/>
    </source>
</evidence>
<organism evidence="11">
    <name type="scientific">hydrothermal vent metagenome</name>
    <dbReference type="NCBI Taxonomy" id="652676"/>
    <lineage>
        <taxon>unclassified sequences</taxon>
        <taxon>metagenomes</taxon>
        <taxon>ecological metagenomes</taxon>
    </lineage>
</organism>
<dbReference type="AlphaFoldDB" id="A0A3B1BE44"/>
<evidence type="ECO:0000256" key="6">
    <source>
        <dbReference type="ARBA" id="ARBA00022989"/>
    </source>
</evidence>
<feature type="transmembrane region" description="Helical" evidence="9">
    <location>
        <begin position="453"/>
        <end position="478"/>
    </location>
</feature>
<keyword evidence="7 9" id="KW-0472">Membrane</keyword>
<keyword evidence="5 9" id="KW-0812">Transmembrane</keyword>
<feature type="transmembrane region" description="Helical" evidence="9">
    <location>
        <begin position="46"/>
        <end position="64"/>
    </location>
</feature>
<evidence type="ECO:0000259" key="10">
    <source>
        <dbReference type="Pfam" id="PF03553"/>
    </source>
</evidence>
<keyword evidence="6 9" id="KW-1133">Transmembrane helix</keyword>